<evidence type="ECO:0000259" key="15">
    <source>
        <dbReference type="PROSITE" id="PS50011"/>
    </source>
</evidence>
<evidence type="ECO:0000256" key="13">
    <source>
        <dbReference type="SAM" id="Phobius"/>
    </source>
</evidence>
<keyword evidence="7 11" id="KW-0547">Nucleotide-binding</keyword>
<reference evidence="16" key="1">
    <citation type="submission" date="2023-05" db="EMBL/GenBank/DDBJ databases">
        <title>Nepenthes gracilis genome sequencing.</title>
        <authorList>
            <person name="Fukushima K."/>
        </authorList>
    </citation>
    <scope>NUCLEOTIDE SEQUENCE</scope>
    <source>
        <strain evidence="16">SING2019-196</strain>
    </source>
</reference>
<keyword evidence="5 14" id="KW-0732">Signal</keyword>
<evidence type="ECO:0000256" key="10">
    <source>
        <dbReference type="ARBA" id="ARBA00023136"/>
    </source>
</evidence>
<comment type="caution">
    <text evidence="16">The sequence shown here is derived from an EMBL/GenBank/DDBJ whole genome shotgun (WGS) entry which is preliminary data.</text>
</comment>
<evidence type="ECO:0000313" key="16">
    <source>
        <dbReference type="EMBL" id="GMH05002.1"/>
    </source>
</evidence>
<dbReference type="SUPFAM" id="SSF52058">
    <property type="entry name" value="L domain-like"/>
    <property type="match status" value="1"/>
</dbReference>
<evidence type="ECO:0000256" key="5">
    <source>
        <dbReference type="ARBA" id="ARBA00022729"/>
    </source>
</evidence>
<keyword evidence="17" id="KW-1185">Reference proteome</keyword>
<dbReference type="Gene3D" id="3.80.10.10">
    <property type="entry name" value="Ribonuclease Inhibitor"/>
    <property type="match status" value="1"/>
</dbReference>
<dbReference type="Proteomes" id="UP001279734">
    <property type="component" value="Unassembled WGS sequence"/>
</dbReference>
<dbReference type="PANTHER" id="PTHR48010:SF59">
    <property type="entry name" value="PROTEIN KINASE DOMAIN-CONTAINING PROTEIN"/>
    <property type="match status" value="1"/>
</dbReference>
<evidence type="ECO:0000256" key="6">
    <source>
        <dbReference type="ARBA" id="ARBA00022737"/>
    </source>
</evidence>
<accession>A0AAD3S5S5</accession>
<dbReference type="InterPro" id="IPR000719">
    <property type="entry name" value="Prot_kinase_dom"/>
</dbReference>
<dbReference type="EMBL" id="BSYO01000005">
    <property type="protein sequence ID" value="GMH05002.1"/>
    <property type="molecule type" value="Genomic_DNA"/>
</dbReference>
<feature type="chain" id="PRO_5042242344" description="Protein kinase domain-containing protein" evidence="14">
    <location>
        <begin position="26"/>
        <end position="642"/>
    </location>
</feature>
<feature type="signal peptide" evidence="14">
    <location>
        <begin position="1"/>
        <end position="25"/>
    </location>
</feature>
<dbReference type="GO" id="GO:0016020">
    <property type="term" value="C:membrane"/>
    <property type="evidence" value="ECO:0007669"/>
    <property type="project" value="UniProtKB-SubCell"/>
</dbReference>
<dbReference type="AlphaFoldDB" id="A0AAD3S5S5"/>
<keyword evidence="2" id="KW-0597">Phosphoprotein</keyword>
<evidence type="ECO:0000256" key="14">
    <source>
        <dbReference type="SAM" id="SignalP"/>
    </source>
</evidence>
<dbReference type="InterPro" id="IPR013210">
    <property type="entry name" value="LRR_N_plant-typ"/>
</dbReference>
<proteinExistence type="predicted"/>
<evidence type="ECO:0000256" key="9">
    <source>
        <dbReference type="ARBA" id="ARBA00022989"/>
    </source>
</evidence>
<evidence type="ECO:0000256" key="11">
    <source>
        <dbReference type="PROSITE-ProRule" id="PRU10141"/>
    </source>
</evidence>
<name>A0AAD3S5S5_NEPGR</name>
<sequence length="642" mass="70542">MKPQRSITQLTFLLALLAILSFSFADLNSDRQALRDFAAKFPHTRKLNWKDAASVCTSWVGVTCNPERSRVIGIRLPGVGLLGPLPAGMIGKLNALRVLSLRSNYLTGDLPSDVATIPTLQLLYLQQNNFTGSIPVSFSPRLTVLDLSFNSLNGNIPTTIQNLRRLSVLNLQNNKLYGPIPGVNLPRLRLLNLSNNNLIGSIPYSLQKFPSSSFLGNSLCGKPVGQCIVSVPSSSPSPSPPLVDSILPPSLPQKTSPRNKKFSTGALAAIIIGGAAVLFLLVVIILVCCLKIRDYEGQATHEGKASNTKKSQMLKEDFGSGVQEAEKNKLVFFEGCTYNFDLEDLLRASAEVLGKGSYGTAYKASLDEGTAVVVKRLKEVGIGKREFEQQMEVVRKIGQHPNVVPLRAYYHSKDEKLLVFDYVAGGSLASLLHGYRGNGRPPLDWNSRIRILLGTARGLHHIHSDGGGKFIHGNIKSSNVLLTQDLDGCISDFGLTMLMNFHALTSRTMGYHAPEVIESRKSTQRSDVYSFGVLLLEMLTGKAPLKSHGHSNVVDLPRWVQSVVREEWTSEVFDTELLRNPSAEEEMVQMLQIALACVARIPDMRPKMDEVVHMIEEIRQPEMEDQPSSEECKSKDSNACTP</sequence>
<dbReference type="Pfam" id="PF13855">
    <property type="entry name" value="LRR_8"/>
    <property type="match status" value="1"/>
</dbReference>
<dbReference type="FunFam" id="3.80.10.10:FF:000234">
    <property type="entry name" value="Probable inactive receptor kinase RLK902"/>
    <property type="match status" value="1"/>
</dbReference>
<feature type="binding site" evidence="11">
    <location>
        <position position="375"/>
    </location>
    <ligand>
        <name>ATP</name>
        <dbReference type="ChEBI" id="CHEBI:30616"/>
    </ligand>
</feature>
<dbReference type="Gene3D" id="3.30.200.20">
    <property type="entry name" value="Phosphorylase Kinase, domain 1"/>
    <property type="match status" value="1"/>
</dbReference>
<dbReference type="InterPro" id="IPR001245">
    <property type="entry name" value="Ser-Thr/Tyr_kinase_cat_dom"/>
</dbReference>
<dbReference type="PROSITE" id="PS00107">
    <property type="entry name" value="PROTEIN_KINASE_ATP"/>
    <property type="match status" value="1"/>
</dbReference>
<dbReference type="Pfam" id="PF00560">
    <property type="entry name" value="LRR_1"/>
    <property type="match status" value="2"/>
</dbReference>
<keyword evidence="4 13" id="KW-0812">Transmembrane</keyword>
<dbReference type="Pfam" id="PF08263">
    <property type="entry name" value="LRRNT_2"/>
    <property type="match status" value="1"/>
</dbReference>
<dbReference type="InterPro" id="IPR011009">
    <property type="entry name" value="Kinase-like_dom_sf"/>
</dbReference>
<dbReference type="PANTHER" id="PTHR48010">
    <property type="entry name" value="OS05G0588300 PROTEIN"/>
    <property type="match status" value="1"/>
</dbReference>
<dbReference type="Pfam" id="PF07714">
    <property type="entry name" value="PK_Tyr_Ser-Thr"/>
    <property type="match status" value="1"/>
</dbReference>
<feature type="domain" description="Protein kinase" evidence="15">
    <location>
        <begin position="347"/>
        <end position="623"/>
    </location>
</feature>
<evidence type="ECO:0000256" key="3">
    <source>
        <dbReference type="ARBA" id="ARBA00022614"/>
    </source>
</evidence>
<dbReference type="Gene3D" id="1.10.510.10">
    <property type="entry name" value="Transferase(Phosphotransferase) domain 1"/>
    <property type="match status" value="1"/>
</dbReference>
<organism evidence="16 17">
    <name type="scientific">Nepenthes gracilis</name>
    <name type="common">Slender pitcher plant</name>
    <dbReference type="NCBI Taxonomy" id="150966"/>
    <lineage>
        <taxon>Eukaryota</taxon>
        <taxon>Viridiplantae</taxon>
        <taxon>Streptophyta</taxon>
        <taxon>Embryophyta</taxon>
        <taxon>Tracheophyta</taxon>
        <taxon>Spermatophyta</taxon>
        <taxon>Magnoliopsida</taxon>
        <taxon>eudicotyledons</taxon>
        <taxon>Gunneridae</taxon>
        <taxon>Pentapetalae</taxon>
        <taxon>Caryophyllales</taxon>
        <taxon>Nepenthaceae</taxon>
        <taxon>Nepenthes</taxon>
    </lineage>
</organism>
<feature type="region of interest" description="Disordered" evidence="12">
    <location>
        <begin position="235"/>
        <end position="258"/>
    </location>
</feature>
<dbReference type="InterPro" id="IPR001611">
    <property type="entry name" value="Leu-rich_rpt"/>
</dbReference>
<dbReference type="InterPro" id="IPR050994">
    <property type="entry name" value="At_inactive_RLKs"/>
</dbReference>
<keyword evidence="6" id="KW-0677">Repeat</keyword>
<evidence type="ECO:0000256" key="4">
    <source>
        <dbReference type="ARBA" id="ARBA00022692"/>
    </source>
</evidence>
<keyword evidence="8 11" id="KW-0067">ATP-binding</keyword>
<keyword evidence="9 13" id="KW-1133">Transmembrane helix</keyword>
<evidence type="ECO:0000256" key="8">
    <source>
        <dbReference type="ARBA" id="ARBA00022840"/>
    </source>
</evidence>
<evidence type="ECO:0000256" key="2">
    <source>
        <dbReference type="ARBA" id="ARBA00022553"/>
    </source>
</evidence>
<dbReference type="CDD" id="cd14066">
    <property type="entry name" value="STKc_IRAK"/>
    <property type="match status" value="1"/>
</dbReference>
<evidence type="ECO:0000313" key="17">
    <source>
        <dbReference type="Proteomes" id="UP001279734"/>
    </source>
</evidence>
<dbReference type="PROSITE" id="PS50011">
    <property type="entry name" value="PROTEIN_KINASE_DOM"/>
    <property type="match status" value="1"/>
</dbReference>
<keyword evidence="3" id="KW-0433">Leucine-rich repeat</keyword>
<comment type="subcellular location">
    <subcellularLocation>
        <location evidence="1">Membrane</location>
    </subcellularLocation>
</comment>
<feature type="transmembrane region" description="Helical" evidence="13">
    <location>
        <begin position="266"/>
        <end position="290"/>
    </location>
</feature>
<dbReference type="FunFam" id="3.30.200.20:FF:000307">
    <property type="entry name" value="pollen receptor-like kinase 1"/>
    <property type="match status" value="1"/>
</dbReference>
<feature type="region of interest" description="Disordered" evidence="12">
    <location>
        <begin position="619"/>
        <end position="642"/>
    </location>
</feature>
<dbReference type="InterPro" id="IPR032675">
    <property type="entry name" value="LRR_dom_sf"/>
</dbReference>
<dbReference type="InterPro" id="IPR017441">
    <property type="entry name" value="Protein_kinase_ATP_BS"/>
</dbReference>
<gene>
    <name evidence="16" type="ORF">Nepgr_006842</name>
</gene>
<evidence type="ECO:0000256" key="12">
    <source>
        <dbReference type="SAM" id="MobiDB-lite"/>
    </source>
</evidence>
<dbReference type="PRINTS" id="PR00019">
    <property type="entry name" value="LEURICHRPT"/>
</dbReference>
<dbReference type="FunFam" id="1.10.510.10:FF:000095">
    <property type="entry name" value="protein STRUBBELIG-RECEPTOR FAMILY 8"/>
    <property type="match status" value="1"/>
</dbReference>
<dbReference type="GO" id="GO:0004672">
    <property type="term" value="F:protein kinase activity"/>
    <property type="evidence" value="ECO:0007669"/>
    <property type="project" value="InterPro"/>
</dbReference>
<protein>
    <recommendedName>
        <fullName evidence="15">Protein kinase domain-containing protein</fullName>
    </recommendedName>
</protein>
<keyword evidence="10 13" id="KW-0472">Membrane</keyword>
<dbReference type="SUPFAM" id="SSF56112">
    <property type="entry name" value="Protein kinase-like (PK-like)"/>
    <property type="match status" value="1"/>
</dbReference>
<evidence type="ECO:0000256" key="1">
    <source>
        <dbReference type="ARBA" id="ARBA00004370"/>
    </source>
</evidence>
<dbReference type="GO" id="GO:0005524">
    <property type="term" value="F:ATP binding"/>
    <property type="evidence" value="ECO:0007669"/>
    <property type="project" value="UniProtKB-UniRule"/>
</dbReference>
<evidence type="ECO:0000256" key="7">
    <source>
        <dbReference type="ARBA" id="ARBA00022741"/>
    </source>
</evidence>